<name>A0A0R3TPG9_RODNA</name>
<feature type="transmembrane region" description="Helical" evidence="1">
    <location>
        <begin position="56"/>
        <end position="75"/>
    </location>
</feature>
<dbReference type="Proteomes" id="UP000278807">
    <property type="component" value="Unassembled WGS sequence"/>
</dbReference>
<keyword evidence="1" id="KW-0812">Transmembrane</keyword>
<sequence length="119" mass="12971">MGVDGWGCGGSILSDACIYLRSNEATGALLLTATLFVVLSACFMILLLIMDEIWAYLASCISAGLSVIFGLAGILHHIDTQEWWSPFLATVAFSFTVILTIHLCADIIAHRHQIRRAFV</sequence>
<dbReference type="OrthoDB" id="6269053at2759"/>
<organism evidence="4">
    <name type="scientific">Rodentolepis nana</name>
    <name type="common">Dwarf tapeworm</name>
    <name type="synonym">Hymenolepis nana</name>
    <dbReference type="NCBI Taxonomy" id="102285"/>
    <lineage>
        <taxon>Eukaryota</taxon>
        <taxon>Metazoa</taxon>
        <taxon>Spiralia</taxon>
        <taxon>Lophotrochozoa</taxon>
        <taxon>Platyhelminthes</taxon>
        <taxon>Cestoda</taxon>
        <taxon>Eucestoda</taxon>
        <taxon>Cyclophyllidea</taxon>
        <taxon>Hymenolepididae</taxon>
        <taxon>Rodentolepis</taxon>
    </lineage>
</organism>
<evidence type="ECO:0000313" key="2">
    <source>
        <dbReference type="EMBL" id="VDO05815.1"/>
    </source>
</evidence>
<feature type="transmembrane region" description="Helical" evidence="1">
    <location>
        <begin position="87"/>
        <end position="109"/>
    </location>
</feature>
<protein>
    <submittedName>
        <fullName evidence="4">Transmembrane protein 163</fullName>
    </submittedName>
</protein>
<dbReference type="AlphaFoldDB" id="A0A0R3TPG9"/>
<accession>A0A0R3TPG9</accession>
<keyword evidence="3" id="KW-1185">Reference proteome</keyword>
<evidence type="ECO:0000313" key="4">
    <source>
        <dbReference type="WBParaSite" id="HNAJ_0000937001-mRNA-1"/>
    </source>
</evidence>
<dbReference type="WBParaSite" id="HNAJ_0000937001-mRNA-1">
    <property type="protein sequence ID" value="HNAJ_0000937001-mRNA-1"/>
    <property type="gene ID" value="HNAJ_0000937001"/>
</dbReference>
<reference evidence="2 3" key="2">
    <citation type="submission" date="2018-11" db="EMBL/GenBank/DDBJ databases">
        <authorList>
            <consortium name="Pathogen Informatics"/>
        </authorList>
    </citation>
    <scope>NUCLEOTIDE SEQUENCE [LARGE SCALE GENOMIC DNA]</scope>
</reference>
<gene>
    <name evidence="2" type="ORF">HNAJ_LOCUS9365</name>
</gene>
<evidence type="ECO:0000256" key="1">
    <source>
        <dbReference type="SAM" id="Phobius"/>
    </source>
</evidence>
<evidence type="ECO:0000313" key="3">
    <source>
        <dbReference type="Proteomes" id="UP000278807"/>
    </source>
</evidence>
<feature type="transmembrane region" description="Helical" evidence="1">
    <location>
        <begin position="28"/>
        <end position="49"/>
    </location>
</feature>
<keyword evidence="1" id="KW-1133">Transmembrane helix</keyword>
<keyword evidence="1" id="KW-0472">Membrane</keyword>
<reference evidence="4" key="1">
    <citation type="submission" date="2017-02" db="UniProtKB">
        <authorList>
            <consortium name="WormBaseParasite"/>
        </authorList>
    </citation>
    <scope>IDENTIFICATION</scope>
</reference>
<proteinExistence type="predicted"/>
<dbReference type="EMBL" id="UZAE01012587">
    <property type="protein sequence ID" value="VDO05815.1"/>
    <property type="molecule type" value="Genomic_DNA"/>
</dbReference>